<evidence type="ECO:0000259" key="7">
    <source>
        <dbReference type="PROSITE" id="PS51456"/>
    </source>
</evidence>
<evidence type="ECO:0000256" key="5">
    <source>
        <dbReference type="ARBA" id="ARBA00023203"/>
    </source>
</evidence>
<dbReference type="SUPFAM" id="SSF52540">
    <property type="entry name" value="P-loop containing nucleoside triphosphate hydrolases"/>
    <property type="match status" value="1"/>
</dbReference>
<evidence type="ECO:0000256" key="3">
    <source>
        <dbReference type="ARBA" id="ARBA00023123"/>
    </source>
</evidence>
<dbReference type="PRINTS" id="PR00193">
    <property type="entry name" value="MYOSINHEAVY"/>
</dbReference>
<keyword evidence="1 6" id="KW-0547">Nucleotide-binding</keyword>
<reference evidence="8 9" key="1">
    <citation type="journal article" date="2024" name="BMC Biol.">
        <title>Comparative genomics of Ascetosporea gives new insight into the evolutionary basis for animal parasitism in Rhizaria.</title>
        <authorList>
            <person name="Hiltunen Thoren M."/>
            <person name="Onut-Brannstrom I."/>
            <person name="Alfjorden A."/>
            <person name="Peckova H."/>
            <person name="Swords F."/>
            <person name="Hooper C."/>
            <person name="Holzer A.S."/>
            <person name="Bass D."/>
            <person name="Burki F."/>
        </authorList>
    </citation>
    <scope>NUCLEOTIDE SEQUENCE [LARGE SCALE GENOMIC DNA]</scope>
    <source>
        <strain evidence="8">20-A016</strain>
    </source>
</reference>
<accession>A0ABV2AU25</accession>
<dbReference type="InterPro" id="IPR001609">
    <property type="entry name" value="Myosin_head_motor_dom-like"/>
</dbReference>
<protein>
    <submittedName>
        <fullName evidence="8">Unconventional myosin-XVI</fullName>
    </submittedName>
</protein>
<dbReference type="PROSITE" id="PS51456">
    <property type="entry name" value="MYOSIN_MOTOR"/>
    <property type="match status" value="1"/>
</dbReference>
<dbReference type="PANTHER" id="PTHR13140:SF706">
    <property type="entry name" value="DILUTE CLASS UNCONVENTIONAL MYOSIN, ISOFORM C"/>
    <property type="match status" value="1"/>
</dbReference>
<feature type="domain" description="Myosin motor" evidence="7">
    <location>
        <begin position="15"/>
        <end position="160"/>
    </location>
</feature>
<dbReference type="PANTHER" id="PTHR13140">
    <property type="entry name" value="MYOSIN"/>
    <property type="match status" value="1"/>
</dbReference>
<evidence type="ECO:0000256" key="1">
    <source>
        <dbReference type="ARBA" id="ARBA00022741"/>
    </source>
</evidence>
<keyword evidence="2 6" id="KW-0067">ATP-binding</keyword>
<comment type="caution">
    <text evidence="6">Lacks conserved residue(s) required for the propagation of feature annotation.</text>
</comment>
<name>A0ABV2AU25_9EUKA</name>
<evidence type="ECO:0000256" key="6">
    <source>
        <dbReference type="PROSITE-ProRule" id="PRU00782"/>
    </source>
</evidence>
<keyword evidence="9" id="KW-1185">Reference proteome</keyword>
<evidence type="ECO:0000256" key="4">
    <source>
        <dbReference type="ARBA" id="ARBA00023175"/>
    </source>
</evidence>
<comment type="caution">
    <text evidence="8">The sequence shown here is derived from an EMBL/GenBank/DDBJ whole genome shotgun (WGS) entry which is preliminary data.</text>
</comment>
<keyword evidence="4 6" id="KW-0505">Motor protein</keyword>
<keyword evidence="5 6" id="KW-0009">Actin-binding</keyword>
<dbReference type="InterPro" id="IPR027417">
    <property type="entry name" value="P-loop_NTPase"/>
</dbReference>
<evidence type="ECO:0000313" key="9">
    <source>
        <dbReference type="Proteomes" id="UP001439008"/>
    </source>
</evidence>
<feature type="binding site" evidence="6">
    <location>
        <begin position="113"/>
        <end position="120"/>
    </location>
    <ligand>
        <name>ATP</name>
        <dbReference type="ChEBI" id="CHEBI:30616"/>
    </ligand>
</feature>
<evidence type="ECO:0000256" key="2">
    <source>
        <dbReference type="ARBA" id="ARBA00022840"/>
    </source>
</evidence>
<gene>
    <name evidence="8" type="primary">MYO16_2</name>
    <name evidence="8" type="ORF">MHBO_004711</name>
</gene>
<dbReference type="Gene3D" id="3.40.850.10">
    <property type="entry name" value="Kinesin motor domain"/>
    <property type="match status" value="1"/>
</dbReference>
<organism evidence="8 9">
    <name type="scientific">Bonamia ostreae</name>
    <dbReference type="NCBI Taxonomy" id="126728"/>
    <lineage>
        <taxon>Eukaryota</taxon>
        <taxon>Sar</taxon>
        <taxon>Rhizaria</taxon>
        <taxon>Endomyxa</taxon>
        <taxon>Ascetosporea</taxon>
        <taxon>Haplosporida</taxon>
        <taxon>Bonamia</taxon>
    </lineage>
</organism>
<comment type="similarity">
    <text evidence="6">Belongs to the TRAFAC class myosin-kinesin ATPase superfamily. Myosin family.</text>
</comment>
<evidence type="ECO:0000313" key="8">
    <source>
        <dbReference type="EMBL" id="MES1923166.1"/>
    </source>
</evidence>
<sequence>MPEQTEIQENPPELDGCPDMSALIYLEEPNVIHNLKIRFERQTVYTRIAKILISINPYEWLPIYSNDNIKRYEENSLLDVPDSSIDPHCYNMAAIAYNDMNSESKSQSLIVCGESGSGKTESAKALMSFLAKTKTESDSSENLSEAVLAVNPILVCTTFK</sequence>
<dbReference type="EMBL" id="JBDODL010004963">
    <property type="protein sequence ID" value="MES1923166.1"/>
    <property type="molecule type" value="Genomic_DNA"/>
</dbReference>
<dbReference type="InterPro" id="IPR036961">
    <property type="entry name" value="Kinesin_motor_dom_sf"/>
</dbReference>
<dbReference type="Pfam" id="PF00063">
    <property type="entry name" value="Myosin_head"/>
    <property type="match status" value="1"/>
</dbReference>
<proteinExistence type="inferred from homology"/>
<dbReference type="Proteomes" id="UP001439008">
    <property type="component" value="Unassembled WGS sequence"/>
</dbReference>
<keyword evidence="3 6" id="KW-0518">Myosin</keyword>